<proteinExistence type="inferred from homology"/>
<feature type="transmembrane region" description="Helical" evidence="6">
    <location>
        <begin position="169"/>
        <end position="188"/>
    </location>
</feature>
<gene>
    <name evidence="8" type="ORF">N7509_001389</name>
</gene>
<dbReference type="PANTHER" id="PTHR11266:SF80">
    <property type="entry name" value="PEROXISOMAL MEMBRANE PROTEIN 2"/>
    <property type="match status" value="1"/>
</dbReference>
<evidence type="ECO:0000256" key="3">
    <source>
        <dbReference type="ARBA" id="ARBA00022692"/>
    </source>
</evidence>
<comment type="similarity">
    <text evidence="2 6">Belongs to the peroxisomal membrane protein PXMP2/4 family.</text>
</comment>
<evidence type="ECO:0000256" key="1">
    <source>
        <dbReference type="ARBA" id="ARBA00004141"/>
    </source>
</evidence>
<organism evidence="8 9">
    <name type="scientific">Penicillium cosmopolitanum</name>
    <dbReference type="NCBI Taxonomy" id="1131564"/>
    <lineage>
        <taxon>Eukaryota</taxon>
        <taxon>Fungi</taxon>
        <taxon>Dikarya</taxon>
        <taxon>Ascomycota</taxon>
        <taxon>Pezizomycotina</taxon>
        <taxon>Eurotiomycetes</taxon>
        <taxon>Eurotiomycetidae</taxon>
        <taxon>Eurotiales</taxon>
        <taxon>Aspergillaceae</taxon>
        <taxon>Penicillium</taxon>
    </lineage>
</organism>
<reference evidence="8" key="1">
    <citation type="submission" date="2022-12" db="EMBL/GenBank/DDBJ databases">
        <authorList>
            <person name="Petersen C."/>
        </authorList>
    </citation>
    <scope>NUCLEOTIDE SEQUENCE</scope>
    <source>
        <strain evidence="8">IBT 29677</strain>
    </source>
</reference>
<dbReference type="PANTHER" id="PTHR11266">
    <property type="entry name" value="PEROXISOMAL MEMBRANE PROTEIN 2, PXMP2 MPV17"/>
    <property type="match status" value="1"/>
</dbReference>
<dbReference type="OrthoDB" id="10267969at2759"/>
<dbReference type="Proteomes" id="UP001147747">
    <property type="component" value="Unassembled WGS sequence"/>
</dbReference>
<evidence type="ECO:0000313" key="9">
    <source>
        <dbReference type="Proteomes" id="UP001147747"/>
    </source>
</evidence>
<feature type="region of interest" description="Disordered" evidence="7">
    <location>
        <begin position="69"/>
        <end position="89"/>
    </location>
</feature>
<dbReference type="InterPro" id="IPR007248">
    <property type="entry name" value="Mpv17_PMP22"/>
</dbReference>
<evidence type="ECO:0000256" key="7">
    <source>
        <dbReference type="SAM" id="MobiDB-lite"/>
    </source>
</evidence>
<keyword evidence="9" id="KW-1185">Reference proteome</keyword>
<evidence type="ECO:0000313" key="8">
    <source>
        <dbReference type="EMBL" id="KAJ5414762.1"/>
    </source>
</evidence>
<evidence type="ECO:0000256" key="4">
    <source>
        <dbReference type="ARBA" id="ARBA00022989"/>
    </source>
</evidence>
<comment type="caution">
    <text evidence="8">The sequence shown here is derived from an EMBL/GenBank/DDBJ whole genome shotgun (WGS) entry which is preliminary data.</text>
</comment>
<keyword evidence="4 6" id="KW-1133">Transmembrane helix</keyword>
<dbReference type="Pfam" id="PF04117">
    <property type="entry name" value="Mpv17_PMP22"/>
    <property type="match status" value="1"/>
</dbReference>
<keyword evidence="5 6" id="KW-0472">Membrane</keyword>
<dbReference type="AlphaFoldDB" id="A0A9W9WCH1"/>
<dbReference type="GeneID" id="81365006"/>
<accession>A0A9W9WCH1</accession>
<dbReference type="RefSeq" id="XP_056494608.1">
    <property type="nucleotide sequence ID" value="XM_056626026.1"/>
</dbReference>
<dbReference type="EMBL" id="JAPZBU010000003">
    <property type="protein sequence ID" value="KAJ5414762.1"/>
    <property type="molecule type" value="Genomic_DNA"/>
</dbReference>
<evidence type="ECO:0000256" key="6">
    <source>
        <dbReference type="RuleBase" id="RU363053"/>
    </source>
</evidence>
<evidence type="ECO:0000256" key="2">
    <source>
        <dbReference type="ARBA" id="ARBA00006824"/>
    </source>
</evidence>
<reference evidence="8" key="2">
    <citation type="journal article" date="2023" name="IMA Fungus">
        <title>Comparative genomic study of the Penicillium genus elucidates a diverse pangenome and 15 lateral gene transfer events.</title>
        <authorList>
            <person name="Petersen C."/>
            <person name="Sorensen T."/>
            <person name="Nielsen M.R."/>
            <person name="Sondergaard T.E."/>
            <person name="Sorensen J.L."/>
            <person name="Fitzpatrick D.A."/>
            <person name="Frisvad J.C."/>
            <person name="Nielsen K.L."/>
        </authorList>
    </citation>
    <scope>NUCLEOTIDE SEQUENCE</scope>
    <source>
        <strain evidence="8">IBT 29677</strain>
    </source>
</reference>
<comment type="caution">
    <text evidence="6">Lacks conserved residue(s) required for the propagation of feature annotation.</text>
</comment>
<evidence type="ECO:0000256" key="5">
    <source>
        <dbReference type="ARBA" id="ARBA00023136"/>
    </source>
</evidence>
<protein>
    <submittedName>
        <fullName evidence="8">Uncharacterized protein</fullName>
    </submittedName>
</protein>
<sequence length="190" mass="20929">MPSLVVVTIQSAILKAGANITAQTLSQWGTEAPAEMDWARVVEFAVFGLVSAPLVSLWQSVLEETFPTQNGVVGPTPEPNPHAQSSTRKSDEQYRVNWCNVLVKLLLDQTIGLCFTNVVFITCTTGARLQSTSLLVREIEARIVGIMKAGWRIWPLVALFNFLCVPLQWRVAVASIIGFGWNIILSFLSK</sequence>
<keyword evidence="3 6" id="KW-0812">Transmembrane</keyword>
<comment type="subcellular location">
    <subcellularLocation>
        <location evidence="1">Membrane</location>
        <topology evidence="1">Multi-pass membrane protein</topology>
    </subcellularLocation>
</comment>
<dbReference type="GO" id="GO:0005778">
    <property type="term" value="C:peroxisomal membrane"/>
    <property type="evidence" value="ECO:0007669"/>
    <property type="project" value="TreeGrafter"/>
</dbReference>
<name>A0A9W9WCH1_9EURO</name>